<reference evidence="5 6" key="1">
    <citation type="journal article" date="2024" name="Nat. Commun.">
        <title>Phylogenomics reveals the evolutionary origins of lichenization in chlorophyte algae.</title>
        <authorList>
            <person name="Puginier C."/>
            <person name="Libourel C."/>
            <person name="Otte J."/>
            <person name="Skaloud P."/>
            <person name="Haon M."/>
            <person name="Grisel S."/>
            <person name="Petersen M."/>
            <person name="Berrin J.G."/>
            <person name="Delaux P.M."/>
            <person name="Dal Grande F."/>
            <person name="Keller J."/>
        </authorList>
    </citation>
    <scope>NUCLEOTIDE SEQUENCE [LARGE SCALE GENOMIC DNA]</scope>
    <source>
        <strain evidence="5 6">SAG 216-7</strain>
    </source>
</reference>
<dbReference type="InterPro" id="IPR021109">
    <property type="entry name" value="Peptidase_aspartic_dom_sf"/>
</dbReference>
<comment type="similarity">
    <text evidence="1">Belongs to the peptidase A1 family.</text>
</comment>
<feature type="region of interest" description="Disordered" evidence="2">
    <location>
        <begin position="653"/>
        <end position="696"/>
    </location>
</feature>
<dbReference type="Gene3D" id="2.80.10.50">
    <property type="match status" value="1"/>
</dbReference>
<dbReference type="PROSITE" id="PS50231">
    <property type="entry name" value="RICIN_B_LECTIN"/>
    <property type="match status" value="1"/>
</dbReference>
<dbReference type="Pfam" id="PF00026">
    <property type="entry name" value="Asp"/>
    <property type="match status" value="1"/>
</dbReference>
<dbReference type="InterPro" id="IPR035992">
    <property type="entry name" value="Ricin_B-like_lectins"/>
</dbReference>
<dbReference type="PANTHER" id="PTHR47966:SF51">
    <property type="entry name" value="BETA-SITE APP-CLEAVING ENZYME, ISOFORM A-RELATED"/>
    <property type="match status" value="1"/>
</dbReference>
<evidence type="ECO:0000256" key="2">
    <source>
        <dbReference type="SAM" id="MobiDB-lite"/>
    </source>
</evidence>
<organism evidence="5 6">
    <name type="scientific">Coccomyxa subellipsoidea</name>
    <dbReference type="NCBI Taxonomy" id="248742"/>
    <lineage>
        <taxon>Eukaryota</taxon>
        <taxon>Viridiplantae</taxon>
        <taxon>Chlorophyta</taxon>
        <taxon>core chlorophytes</taxon>
        <taxon>Trebouxiophyceae</taxon>
        <taxon>Trebouxiophyceae incertae sedis</taxon>
        <taxon>Coccomyxaceae</taxon>
        <taxon>Coccomyxa</taxon>
    </lineage>
</organism>
<feature type="compositionally biased region" description="Low complexity" evidence="2">
    <location>
        <begin position="765"/>
        <end position="791"/>
    </location>
</feature>
<dbReference type="InterPro" id="IPR033121">
    <property type="entry name" value="PEPTIDASE_A1"/>
</dbReference>
<dbReference type="CDD" id="cd05471">
    <property type="entry name" value="pepsin_like"/>
    <property type="match status" value="1"/>
</dbReference>
<feature type="domain" description="Peptidase A1" evidence="4">
    <location>
        <begin position="57"/>
        <end position="374"/>
    </location>
</feature>
<dbReference type="Proteomes" id="UP001491310">
    <property type="component" value="Unassembled WGS sequence"/>
</dbReference>
<keyword evidence="6" id="KW-1185">Reference proteome</keyword>
<evidence type="ECO:0000256" key="1">
    <source>
        <dbReference type="ARBA" id="ARBA00007447"/>
    </source>
</evidence>
<feature type="region of interest" description="Disordered" evidence="2">
    <location>
        <begin position="739"/>
        <end position="803"/>
    </location>
</feature>
<accession>A0ABR2YWU9</accession>
<dbReference type="EMBL" id="JALJOT010000004">
    <property type="protein sequence ID" value="KAK9916127.1"/>
    <property type="molecule type" value="Genomic_DNA"/>
</dbReference>
<keyword evidence="3" id="KW-0732">Signal</keyword>
<feature type="signal peptide" evidence="3">
    <location>
        <begin position="1"/>
        <end position="30"/>
    </location>
</feature>
<name>A0ABR2YWU9_9CHLO</name>
<dbReference type="SUPFAM" id="SSF50630">
    <property type="entry name" value="Acid proteases"/>
    <property type="match status" value="1"/>
</dbReference>
<feature type="region of interest" description="Disordered" evidence="2">
    <location>
        <begin position="575"/>
        <end position="609"/>
    </location>
</feature>
<protein>
    <recommendedName>
        <fullName evidence="4">Peptidase A1 domain-containing protein</fullName>
    </recommendedName>
</protein>
<comment type="caution">
    <text evidence="5">The sequence shown here is derived from an EMBL/GenBank/DDBJ whole genome shotgun (WGS) entry which is preliminary data.</text>
</comment>
<dbReference type="Gene3D" id="2.40.70.10">
    <property type="entry name" value="Acid Proteases"/>
    <property type="match status" value="2"/>
</dbReference>
<dbReference type="CDD" id="cd00161">
    <property type="entry name" value="beta-trefoil_Ricin-like"/>
    <property type="match status" value="1"/>
</dbReference>
<sequence length="1181" mass="118548">MVKVHLRCLSWPVRGLLFILLFISAQQAAALTQRIELYRDNALLDTNPLRRLNNVMYYGVVQIGTPGQNTTVCFDTGSSVVWIPADTFSGMDTTARMQSTFSTNTSDSFQVVARNFSEKYTPGGVVGNLGVDSLKVGDLMVNNANIGSVTQASINLTGASCDGIFGLARPGLARSGRPAFYKMLSEKGLLDEPTFSIWLNENPAGKPAGSIEFGGSDPSMHTGSLYPLPVISTKYWMVPLSGLRVGGTAVPSTARGAILHSGSALSLLTAKDFLYLGASIPGITLGKESGALEIVGGCSNISSFPNITFGLGTGNFSLTPQQYIVQIGPKGACALCFQNGAPDDTIVLGTNFLRAFYSTYTYNSTSRSSYISLAPSAQGTPASKRRSTQEIGGYPGDPVTGPAASPAASSDILAAAVAALQPPVTAPTASPASTPAVTIPVLGGDVPITPGDPAAAAATTADALAPAPVLARAPATAVVATSPAPLPGVRLPALPPVAAIPTAAAAKPSAAPPALNPAALAYTAPPPTSAASSPRPGGAGGPAVAPVASARLPAPSKAAVPVAPAPAGTSKKAAAAPVAAAGSRPAPTQAPAALPRPAAPRPQPSAIAPAAGQQRIFSTPAPAPSASSRLAAGSPLRTAAPAPASVAVTAAAAPKPAPRATTPASAPAKAPTPKAAAAAGAPAPRPTSPQRASKPVATPAQAVAAFSVASAPAPIPSAIKSAAAPEVVMAAPAKAPAKAPALGPAAAPAGMGAPKPQPLPPRPAKSPSTGAANSSNLAASPAFAPSKAPAAAPAPAPKSAPPAVAGIPAPSARAVAPSPATEAAVGAPVPAPAAAIAAAPQPSADLVYTTSGPLPAPAPAPGMSMQTMDLAPPFQAVAGIEALYGGLTSLWQLPLQISDTNDTLFAMYLASRPLTAKQNASLAKPRPPTTPGFSQAVSLVALDEDLDTCVVGWSSVNSCRAKGLNETICSLMPVFSDVATVKWQCPDKNETKVELPVNSGTYVPISQQWLLVRAGPNATITRGGQQIYNAGLGKCLDVCTDASVYSQCGHPGNIYLEDCDATSRTQQWLLTPTAMANATLATVNKSNLTAYQISSYYVDPAANVTVAANGTETAVTRTCLDTCEAERSADALSSMYQETTCNLLLPTYPSSAAAFPCSSVALPRSILQGFAIVTSQRPAAS</sequence>
<dbReference type="InterPro" id="IPR001461">
    <property type="entry name" value="Aspartic_peptidase_A1"/>
</dbReference>
<evidence type="ECO:0000313" key="6">
    <source>
        <dbReference type="Proteomes" id="UP001491310"/>
    </source>
</evidence>
<dbReference type="InterPro" id="IPR034164">
    <property type="entry name" value="Pepsin-like_dom"/>
</dbReference>
<evidence type="ECO:0000256" key="3">
    <source>
        <dbReference type="SAM" id="SignalP"/>
    </source>
</evidence>
<gene>
    <name evidence="5" type="ORF">WJX75_008968</name>
</gene>
<dbReference type="PANTHER" id="PTHR47966">
    <property type="entry name" value="BETA-SITE APP-CLEAVING ENZYME, ISOFORM A-RELATED"/>
    <property type="match status" value="1"/>
</dbReference>
<evidence type="ECO:0000313" key="5">
    <source>
        <dbReference type="EMBL" id="KAK9916127.1"/>
    </source>
</evidence>
<feature type="compositionally biased region" description="Low complexity" evidence="2">
    <location>
        <begin position="653"/>
        <end position="682"/>
    </location>
</feature>
<dbReference type="PRINTS" id="PR00792">
    <property type="entry name" value="PEPSIN"/>
</dbReference>
<proteinExistence type="inferred from homology"/>
<feature type="region of interest" description="Disordered" evidence="2">
    <location>
        <begin position="525"/>
        <end position="544"/>
    </location>
</feature>
<feature type="compositionally biased region" description="Low complexity" evidence="2">
    <location>
        <begin position="739"/>
        <end position="754"/>
    </location>
</feature>
<dbReference type="PROSITE" id="PS51767">
    <property type="entry name" value="PEPTIDASE_A1"/>
    <property type="match status" value="1"/>
</dbReference>
<dbReference type="SUPFAM" id="SSF50370">
    <property type="entry name" value="Ricin B-like lectins"/>
    <property type="match status" value="1"/>
</dbReference>
<feature type="region of interest" description="Disordered" evidence="2">
    <location>
        <begin position="375"/>
        <end position="406"/>
    </location>
</feature>
<evidence type="ECO:0000259" key="4">
    <source>
        <dbReference type="PROSITE" id="PS51767"/>
    </source>
</evidence>
<feature type="compositionally biased region" description="Pro residues" evidence="2">
    <location>
        <begin position="755"/>
        <end position="764"/>
    </location>
</feature>
<feature type="chain" id="PRO_5045673460" description="Peptidase A1 domain-containing protein" evidence="3">
    <location>
        <begin position="31"/>
        <end position="1181"/>
    </location>
</feature>
<feature type="compositionally biased region" description="Low complexity" evidence="2">
    <location>
        <begin position="575"/>
        <end position="596"/>
    </location>
</feature>